<sequence>MCREGLLYNPCFCLLTACNLPIVGDVGTVAGVLQPVLRGKRAIKNKNDVKLFLEAVLEQKDHSACVEGIIGSTSALNTLQSGLRFDVSPDFINKTTAPFIRYLSDPAVKLLCNGQFLQDLLVVIVEPRTLWNAFVEAFKNRALDENAIYAFAWMLMELLSLPPSNHIDIIADAQNAVDDGSLLTSSSLEIRTLGHKIKNLLLIKESNTSIDPDFSPGGRHDNDLVDFRKIAIYPTSEEFVSTEKPFYRRAHEVSDLAPETRIAAHLDNQFRLLREDMLSELRNDIQTAQGPKKGQRRAFILRNLSLNGIDCGDHNRRKQCSLLFSCGSGLGKLTSIVKKTDRRDFLKQNGNYLRHRSYGCLMRQGEIVSFVTVDRDIDKLASDPPVIVLQIADEALKKTLLYLKMYKDVEFLLVDTPFFAYEPVLKCLQETMDLTLAEELFFYRQGKQLALFDLAPPSLVEDLCENGSGNIQDILGTSKPVTLDSSQLQSLIAGLTQRLSLIQGPPGTGKSFIGALLAKALYDHTKETILVLCYTNHALDQFLEDLMDIGIDECAIVRLGSKYTNRTHPLLLSQQKALYTRSRNAWNAIDKYKADAYTLEQSLMKDFKSYEDFNVSNRDFLDFLEFEDPVFYNAFNISQDNGMAFVGGYGKEMTSESLINDWKKGKKLKAFVETLSNDARRVWDMDRETRLDHIRRWTNILLEEKVMNIYGHAQRYNQCQHRLESLWNERIPATLKLKRIIGCTTTAAAMYSHNLRSVSPGIVLLEEAGEILESHVLTAMNSKTKKLVLIGDHKQLRPKVDNYALTVEKGDGYDLNRSLFERLVLAGYPHTTLSKQHRMCPEISALIKKLTYPDLQDDPKTMNRPFPRGLQDRVIFIDHEHPEDNFMEISDRCDEGAKGSKQNLFEVEIVLKIVRYLGQQGYGTDKLVVLTPYLGQLQLLRECLRKENDPVLNDLDSHDLVKAGLLTQASAKHSNRKIRISTIDNYQGEESDIVIATLTRSNRDGNIGFMAAPQRLNVLLSRARNVLIMVGNSKTFINSRKGKDAWTPFIEQLKEKGHLYDGLPVKCEQHPDRTAILQTKEDFDTECPDGGCSAPCGVKLSCGVHECPQKCHQLSDHSKMRCYKIVKWICNRGHEASTLCFQVDGLCRTCDTEDRAKELRRQRDLKLDQEREKRKREHAQKLAELQDKIEHERRIRKEQFENEERERVIQQLQDDHARLKRRDNLSHPKSEKSHDPANRTVSLNGDMTEETGSPGADAQQPNPDDARGFKHISTARDEWEKQKFEGAQNDEIDSLMEMIGLEDVKKKFLDIKDRVDTAIRQKIDLKDERFGKTTVARLYAKFLASVGVLPGSCFVETTGSRLANEGVSGCQKQLENLLNSGGGALFIDEAYQLTGENSPRAQVLDFLLAEVENLTGKVVVILAGYRSHMEKIFAHNPGLPSRFPHEYKFDDYEDHELRQILEYKITKKYKGEMQVEGGLGGLYCRIVARRIGYGRGKEGFGNARAVENTFSRICERQSKRIAKERREKKSVNDMLLTREDLIGPEPKQVLETCPSWRKMQTMIGLSAVKKNVRALLDSIQYNYQRELEEKPLMEFTLNRVFLGSPGTGKTTVAKLYGQILADIGLLSNGEVIVKNPADFVGSYIGHSERNTKGILASTVGKVLVIDEAYGLYGGGRSNDSGWNGDIFRTAVVDTIVAEVQSTLGDDRCVLLLGYKEQMEEMFQNVNPGLSRRFPLDSAFVFEDFTDDEIGQVFDLKLKQQGLDTTDQGRKVALEVLGRARNKPNFGNAGEVDILLNLAKMRFQQRLSTENSLTSILQPQDFDEDFDRGVRAETNIRALFDGVVGCEDIITQLEGYRQTVRSMRQLDMDPREQVPFNFLFRGPPGTGKTTTARKMGKVYYDMGLLSNASVVDCSATDLIGQYIGWTGRKTQQLLEKALGKVLFIDEAYRLADGQFAKEAMDEIVDCITKPKFAQKLIIILAGYDADINRLMSINPGLTSRFPESVEFKGLAPDDCIKLLTELLLKQKKKIQQKRIEFDMGVLEAPNADFSQELRHRFGALSRSPGWANARDVDCLARSIFRKTVTCVADDVWQQLELDKKAAEEREKEYKQLLAQERAAQEEIDTAKQMEADTATAAADAEDKQADDEAKKRHEQERLRHELERREQEEKLEQLRKKREAEEQRR</sequence>
<dbReference type="Pfam" id="PF17866">
    <property type="entry name" value="AAA_lid_6"/>
    <property type="match status" value="2"/>
</dbReference>
<dbReference type="InterPro" id="IPR000641">
    <property type="entry name" value="CbxX/CfxQ"/>
</dbReference>
<dbReference type="Gene3D" id="3.40.50.300">
    <property type="entry name" value="P-loop containing nucleotide triphosphate hydrolases"/>
    <property type="match status" value="5"/>
</dbReference>
<name>A0A507QZM9_MONPU</name>
<dbReference type="PROSITE" id="PS51257">
    <property type="entry name" value="PROKAR_LIPOPROTEIN"/>
    <property type="match status" value="1"/>
</dbReference>
<dbReference type="InterPro" id="IPR003959">
    <property type="entry name" value="ATPase_AAA_core"/>
</dbReference>
<feature type="compositionally biased region" description="Basic and acidic residues" evidence="5">
    <location>
        <begin position="1217"/>
        <end position="1237"/>
    </location>
</feature>
<proteinExistence type="inferred from homology"/>
<feature type="compositionally biased region" description="Basic and acidic residues" evidence="5">
    <location>
        <begin position="2119"/>
        <end position="2129"/>
    </location>
</feature>
<dbReference type="InterPro" id="IPR027417">
    <property type="entry name" value="P-loop_NTPase"/>
</dbReference>
<dbReference type="InterPro" id="IPR047187">
    <property type="entry name" value="SF1_C_Upf1"/>
</dbReference>
<dbReference type="InterPro" id="IPR050773">
    <property type="entry name" value="CbxX/CfxQ_RuBisCO_ESX"/>
</dbReference>
<keyword evidence="2" id="KW-0547">Nucleotide-binding</keyword>
<keyword evidence="4" id="KW-0067">ATP-binding</keyword>
<dbReference type="SUPFAM" id="SSF52540">
    <property type="entry name" value="P-loop containing nucleoside triphosphate hydrolases"/>
    <property type="match status" value="4"/>
</dbReference>
<dbReference type="GO" id="GO:0005524">
    <property type="term" value="F:ATP binding"/>
    <property type="evidence" value="ECO:0007669"/>
    <property type="project" value="UniProtKB-KW"/>
</dbReference>
<comment type="caution">
    <text evidence="7">The sequence shown here is derived from an EMBL/GenBank/DDBJ whole genome shotgun (WGS) entry which is preliminary data.</text>
</comment>
<dbReference type="EMBL" id="VIFY01000040">
    <property type="protein sequence ID" value="TQB73682.1"/>
    <property type="molecule type" value="Genomic_DNA"/>
</dbReference>
<dbReference type="InterPro" id="IPR041679">
    <property type="entry name" value="DNA2/NAM7-like_C"/>
</dbReference>
<evidence type="ECO:0000256" key="3">
    <source>
        <dbReference type="ARBA" id="ARBA00022806"/>
    </source>
</evidence>
<dbReference type="Gene3D" id="1.10.8.60">
    <property type="match status" value="2"/>
</dbReference>
<evidence type="ECO:0000259" key="6">
    <source>
        <dbReference type="SMART" id="SM00382"/>
    </source>
</evidence>
<comment type="similarity">
    <text evidence="1">Belongs to the CbxX/CfxQ family.</text>
</comment>
<feature type="region of interest" description="Disordered" evidence="5">
    <location>
        <begin position="1217"/>
        <end position="1269"/>
    </location>
</feature>
<dbReference type="PANTHER" id="PTHR43392:SF2">
    <property type="entry name" value="AAA-TYPE ATPASE FAMILY PROTEIN _ ANKYRIN REPEAT FAMILY PROTEIN"/>
    <property type="match status" value="1"/>
</dbReference>
<dbReference type="Proteomes" id="UP000319663">
    <property type="component" value="Unassembled WGS sequence"/>
</dbReference>
<evidence type="ECO:0000313" key="7">
    <source>
        <dbReference type="EMBL" id="TQB73682.1"/>
    </source>
</evidence>
<dbReference type="InterPro" id="IPR041677">
    <property type="entry name" value="DNA2/NAM7_AAA_11"/>
</dbReference>
<keyword evidence="8" id="KW-1185">Reference proteome</keyword>
<accession>A0A507QZM9</accession>
<feature type="domain" description="AAA+ ATPase" evidence="6">
    <location>
        <begin position="1596"/>
        <end position="1745"/>
    </location>
</feature>
<dbReference type="CDD" id="cd17936">
    <property type="entry name" value="EEXXEc_NFX1"/>
    <property type="match status" value="1"/>
</dbReference>
<keyword evidence="3" id="KW-0347">Helicase</keyword>
<dbReference type="PANTHER" id="PTHR43392">
    <property type="entry name" value="AAA-TYPE ATPASE FAMILY PROTEIN / ANKYRIN REPEAT FAMILY PROTEIN"/>
    <property type="match status" value="1"/>
</dbReference>
<feature type="domain" description="AAA+ ATPase" evidence="6">
    <location>
        <begin position="1873"/>
        <end position="2010"/>
    </location>
</feature>
<dbReference type="InterPro" id="IPR003593">
    <property type="entry name" value="AAA+_ATPase"/>
</dbReference>
<keyword evidence="3" id="KW-0378">Hydrolase</keyword>
<dbReference type="GO" id="GO:0016887">
    <property type="term" value="F:ATP hydrolysis activity"/>
    <property type="evidence" value="ECO:0007669"/>
    <property type="project" value="InterPro"/>
</dbReference>
<dbReference type="Pfam" id="PF13087">
    <property type="entry name" value="AAA_12"/>
    <property type="match status" value="1"/>
</dbReference>
<organism evidence="7 8">
    <name type="scientific">Monascus purpureus</name>
    <name type="common">Red mold</name>
    <name type="synonym">Monascus anka</name>
    <dbReference type="NCBI Taxonomy" id="5098"/>
    <lineage>
        <taxon>Eukaryota</taxon>
        <taxon>Fungi</taxon>
        <taxon>Dikarya</taxon>
        <taxon>Ascomycota</taxon>
        <taxon>Pezizomycotina</taxon>
        <taxon>Eurotiomycetes</taxon>
        <taxon>Eurotiomycetidae</taxon>
        <taxon>Eurotiales</taxon>
        <taxon>Aspergillaceae</taxon>
        <taxon>Monascus</taxon>
    </lineage>
</organism>
<gene>
    <name evidence="7" type="ORF">MPDQ_005605</name>
</gene>
<dbReference type="STRING" id="5098.A0A507QZM9"/>
<protein>
    <recommendedName>
        <fullName evidence="6">AAA+ ATPase domain-containing protein</fullName>
    </recommendedName>
</protein>
<dbReference type="GO" id="GO:0004386">
    <property type="term" value="F:helicase activity"/>
    <property type="evidence" value="ECO:0007669"/>
    <property type="project" value="InterPro"/>
</dbReference>
<feature type="region of interest" description="Disordered" evidence="5">
    <location>
        <begin position="2119"/>
        <end position="2184"/>
    </location>
</feature>
<dbReference type="FunFam" id="3.40.50.300:FF:000216">
    <property type="entry name" value="Type VII secretion ATPase EccA"/>
    <property type="match status" value="2"/>
</dbReference>
<evidence type="ECO:0000313" key="8">
    <source>
        <dbReference type="Proteomes" id="UP000319663"/>
    </source>
</evidence>
<evidence type="ECO:0000256" key="4">
    <source>
        <dbReference type="ARBA" id="ARBA00022840"/>
    </source>
</evidence>
<evidence type="ECO:0000256" key="2">
    <source>
        <dbReference type="ARBA" id="ARBA00022741"/>
    </source>
</evidence>
<feature type="compositionally biased region" description="Basic and acidic residues" evidence="5">
    <location>
        <begin position="2139"/>
        <end position="2184"/>
    </location>
</feature>
<dbReference type="CDD" id="cd00009">
    <property type="entry name" value="AAA"/>
    <property type="match status" value="1"/>
</dbReference>
<dbReference type="PRINTS" id="PR00819">
    <property type="entry name" value="CBXCFQXSUPER"/>
</dbReference>
<dbReference type="CDD" id="cd06008">
    <property type="entry name" value="NF-X1-zinc-finger"/>
    <property type="match status" value="1"/>
</dbReference>
<evidence type="ECO:0000256" key="5">
    <source>
        <dbReference type="SAM" id="MobiDB-lite"/>
    </source>
</evidence>
<dbReference type="Pfam" id="PF13086">
    <property type="entry name" value="AAA_11"/>
    <property type="match status" value="1"/>
</dbReference>
<dbReference type="FunFam" id="3.40.50.300:FF:001660">
    <property type="entry name" value="NF-X1 finger and helicase protein, putative"/>
    <property type="match status" value="1"/>
</dbReference>
<dbReference type="FunFam" id="1.10.8.60:FF:000160">
    <property type="entry name" value="WGS project CABT00000000 data, contig 2.55"/>
    <property type="match status" value="1"/>
</dbReference>
<feature type="domain" description="AAA+ ATPase" evidence="6">
    <location>
        <begin position="1326"/>
        <end position="1449"/>
    </location>
</feature>
<feature type="domain" description="AAA+ ATPase" evidence="6">
    <location>
        <begin position="496"/>
        <end position="801"/>
    </location>
</feature>
<reference evidence="7 8" key="1">
    <citation type="submission" date="2019-06" db="EMBL/GenBank/DDBJ databases">
        <title>Wine fermentation using esterase from Monascus purpureus.</title>
        <authorList>
            <person name="Geng C."/>
            <person name="Zhang Y."/>
        </authorList>
    </citation>
    <scope>NUCLEOTIDE SEQUENCE [LARGE SCALE GENOMIC DNA]</scope>
    <source>
        <strain evidence="7">HQ1</strain>
    </source>
</reference>
<dbReference type="InterPro" id="IPR041627">
    <property type="entry name" value="AAA_lid_6"/>
</dbReference>
<dbReference type="CDD" id="cd18808">
    <property type="entry name" value="SF1_C_Upf1"/>
    <property type="match status" value="1"/>
</dbReference>
<dbReference type="Pfam" id="PF00004">
    <property type="entry name" value="AAA"/>
    <property type="match status" value="3"/>
</dbReference>
<evidence type="ECO:0000256" key="1">
    <source>
        <dbReference type="ARBA" id="ARBA00010378"/>
    </source>
</evidence>
<dbReference type="SMART" id="SM00382">
    <property type="entry name" value="AAA"/>
    <property type="match status" value="4"/>
</dbReference>